<name>A0A368JUZ6_9BACT</name>
<dbReference type="OrthoDB" id="954173at2"/>
<keyword evidence="1" id="KW-1133">Transmembrane helix</keyword>
<evidence type="ECO:0000313" key="3">
    <source>
        <dbReference type="Proteomes" id="UP000253383"/>
    </source>
</evidence>
<proteinExistence type="predicted"/>
<evidence type="ECO:0000313" key="2">
    <source>
        <dbReference type="EMBL" id="RCR70021.1"/>
    </source>
</evidence>
<feature type="transmembrane region" description="Helical" evidence="1">
    <location>
        <begin position="137"/>
        <end position="155"/>
    </location>
</feature>
<dbReference type="Proteomes" id="UP000253383">
    <property type="component" value="Unassembled WGS sequence"/>
</dbReference>
<gene>
    <name evidence="2" type="ORF">DUE52_09350</name>
</gene>
<keyword evidence="1" id="KW-0472">Membrane</keyword>
<evidence type="ECO:0000256" key="1">
    <source>
        <dbReference type="SAM" id="Phobius"/>
    </source>
</evidence>
<protein>
    <recommendedName>
        <fullName evidence="4">DUF3592 domain-containing protein</fullName>
    </recommendedName>
</protein>
<dbReference type="AlphaFoldDB" id="A0A368JUZ6"/>
<keyword evidence="1" id="KW-0812">Transmembrane</keyword>
<dbReference type="EMBL" id="QOWE01000006">
    <property type="protein sequence ID" value="RCR70021.1"/>
    <property type="molecule type" value="Genomic_DNA"/>
</dbReference>
<evidence type="ECO:0008006" key="4">
    <source>
        <dbReference type="Google" id="ProtNLM"/>
    </source>
</evidence>
<sequence>MIRQLTYHPVFPRNSVAIRQQLLRFTLSLTLGFTTLFFTNTTVAYYRNFYQIRETGQSMAVIVQRTERAVVGKGTQKSRAKTFRYQAVFQFRNQERSMPVSKGLYESLKPGDPVPVLYGAKQDGFIPANDPADHRQLITLLIFLAIFAVMLFVSIPRDF</sequence>
<feature type="transmembrane region" description="Helical" evidence="1">
    <location>
        <begin position="21"/>
        <end position="39"/>
    </location>
</feature>
<accession>A0A368JUZ6</accession>
<comment type="caution">
    <text evidence="2">The sequence shown here is derived from an EMBL/GenBank/DDBJ whole genome shotgun (WGS) entry which is preliminary data.</text>
</comment>
<dbReference type="RefSeq" id="WP_114405720.1">
    <property type="nucleotide sequence ID" value="NZ_QOWE01000006.1"/>
</dbReference>
<reference evidence="2 3" key="1">
    <citation type="submission" date="2018-07" db="EMBL/GenBank/DDBJ databases">
        <title>Genome analysis of Larkinella rosea.</title>
        <authorList>
            <person name="Zhou Z."/>
            <person name="Wang G."/>
        </authorList>
    </citation>
    <scope>NUCLEOTIDE SEQUENCE [LARGE SCALE GENOMIC DNA]</scope>
    <source>
        <strain evidence="3">zzj9</strain>
    </source>
</reference>
<keyword evidence="3" id="KW-1185">Reference proteome</keyword>
<organism evidence="2 3">
    <name type="scientific">Larkinella punicea</name>
    <dbReference type="NCBI Taxonomy" id="2315727"/>
    <lineage>
        <taxon>Bacteria</taxon>
        <taxon>Pseudomonadati</taxon>
        <taxon>Bacteroidota</taxon>
        <taxon>Cytophagia</taxon>
        <taxon>Cytophagales</taxon>
        <taxon>Spirosomataceae</taxon>
        <taxon>Larkinella</taxon>
    </lineage>
</organism>